<dbReference type="PANTHER" id="PTHR28139:SF1">
    <property type="entry name" value="UPF0768 PROTEIN YBL029C-A"/>
    <property type="match status" value="1"/>
</dbReference>
<dbReference type="PANTHER" id="PTHR28139">
    <property type="entry name" value="UPF0768 PROTEIN YBL029C-A"/>
    <property type="match status" value="1"/>
</dbReference>
<dbReference type="RefSeq" id="WP_152195268.1">
    <property type="nucleotide sequence ID" value="NZ_VUKD01000003.1"/>
</dbReference>
<organism evidence="2 3">
    <name type="scientific">Georgenia subflava</name>
    <dbReference type="NCBI Taxonomy" id="1622177"/>
    <lineage>
        <taxon>Bacteria</taxon>
        <taxon>Bacillati</taxon>
        <taxon>Actinomycetota</taxon>
        <taxon>Actinomycetes</taxon>
        <taxon>Micrococcales</taxon>
        <taxon>Bogoriellaceae</taxon>
        <taxon>Georgenia</taxon>
    </lineage>
</organism>
<comment type="caution">
    <text evidence="2">The sequence shown here is derived from an EMBL/GenBank/DDBJ whole genome shotgun (WGS) entry which is preliminary data.</text>
</comment>
<gene>
    <name evidence="2" type="ORF">GB881_09355</name>
</gene>
<protein>
    <submittedName>
        <fullName evidence="2">Zinc-ribbon domain-containing protein</fullName>
    </submittedName>
</protein>
<keyword evidence="3" id="KW-1185">Reference proteome</keyword>
<feature type="compositionally biased region" description="Basic and acidic residues" evidence="1">
    <location>
        <begin position="68"/>
        <end position="78"/>
    </location>
</feature>
<proteinExistence type="predicted"/>
<reference evidence="2 3" key="1">
    <citation type="submission" date="2019-10" db="EMBL/GenBank/DDBJ databases">
        <title>Georgenia wutianyii sp. nov. and Georgenia yuyongxinii sp. nov. isolated from plateau pika (Ochotona curzoniae) in the Qinghai-Tibet plateau of China.</title>
        <authorList>
            <person name="Tian Z."/>
        </authorList>
    </citation>
    <scope>NUCLEOTIDE SEQUENCE [LARGE SCALE GENOMIC DNA]</scope>
    <source>
        <strain evidence="2 3">JCM 19765</strain>
    </source>
</reference>
<sequence length="88" mass="9844">MIILFGLKPYTTLLATPTLVCPQCHNPAAHRLVRMVNKFTLFFVPLFAVSTKHTIDCTFCGLRRTPSRGEAEGLRRYAEAQQAPSPQP</sequence>
<accession>A0A6N7EKC7</accession>
<dbReference type="OrthoDB" id="4377018at2"/>
<dbReference type="EMBL" id="WHPC01000030">
    <property type="protein sequence ID" value="MPV37257.1"/>
    <property type="molecule type" value="Genomic_DNA"/>
</dbReference>
<evidence type="ECO:0000256" key="1">
    <source>
        <dbReference type="SAM" id="MobiDB-lite"/>
    </source>
</evidence>
<dbReference type="Proteomes" id="UP000437709">
    <property type="component" value="Unassembled WGS sequence"/>
</dbReference>
<feature type="region of interest" description="Disordered" evidence="1">
    <location>
        <begin position="68"/>
        <end position="88"/>
    </location>
</feature>
<dbReference type="AlphaFoldDB" id="A0A6N7EKC7"/>
<evidence type="ECO:0000313" key="3">
    <source>
        <dbReference type="Proteomes" id="UP000437709"/>
    </source>
</evidence>
<name>A0A6N7EKC7_9MICO</name>
<evidence type="ECO:0000313" key="2">
    <source>
        <dbReference type="EMBL" id="MPV37257.1"/>
    </source>
</evidence>